<protein>
    <submittedName>
        <fullName evidence="5">Inactive dipeptidyl peptidase 10</fullName>
    </submittedName>
</protein>
<evidence type="ECO:0000256" key="3">
    <source>
        <dbReference type="ARBA" id="ARBA00023180"/>
    </source>
</evidence>
<keyword evidence="1" id="KW-0645">Protease</keyword>
<keyword evidence="2" id="KW-0720">Serine protease</keyword>
<evidence type="ECO:0000313" key="6">
    <source>
        <dbReference type="Proteomes" id="UP000326759"/>
    </source>
</evidence>
<dbReference type="Pfam" id="PF00930">
    <property type="entry name" value="DPPIV_N"/>
    <property type="match status" value="1"/>
</dbReference>
<dbReference type="GO" id="GO:0005886">
    <property type="term" value="C:plasma membrane"/>
    <property type="evidence" value="ECO:0007669"/>
    <property type="project" value="TreeGrafter"/>
</dbReference>
<dbReference type="PANTHER" id="PTHR11731:SF200">
    <property type="entry name" value="DIPEPTIDYL PEPTIDASE 10, ISOFORM B"/>
    <property type="match status" value="1"/>
</dbReference>
<keyword evidence="6" id="KW-1185">Reference proteome</keyword>
<dbReference type="Proteomes" id="UP000326759">
    <property type="component" value="Unassembled WGS sequence"/>
</dbReference>
<dbReference type="SUPFAM" id="SSF82171">
    <property type="entry name" value="DPP6 N-terminal domain-like"/>
    <property type="match status" value="1"/>
</dbReference>
<evidence type="ECO:0000313" key="5">
    <source>
        <dbReference type="EMBL" id="KAB7507600.1"/>
    </source>
</evidence>
<keyword evidence="3" id="KW-0325">Glycoprotein</keyword>
<name>A0A5N5TN58_9CRUS</name>
<keyword evidence="1" id="KW-0031">Aminopeptidase</keyword>
<sequence length="214" mass="24858">MSHYIQSNICKGVHHISSPSPSLLYNFLWFKIMDHYFTAMHTENSHHGWVDLYEAPLFSNDGQGFLVRLPVREGAAGEFRHVNLFNIRLRIVTPLTHGPFEVTQILGWDHNNNYIYFLGTAEERPSERHLYRVSDILTSTLLRSPECMSCFEAENSTNDCLYNKAHFSPEFSYFVLECLGPDVPRTYLISTHNLEVCYYRKPFVVLFGTIEIPM</sequence>
<accession>A0A5N5TN58</accession>
<gene>
    <name evidence="5" type="primary">Dpp10</name>
    <name evidence="5" type="ORF">Anas_03137</name>
</gene>
<evidence type="ECO:0000256" key="1">
    <source>
        <dbReference type="ARBA" id="ARBA00022438"/>
    </source>
</evidence>
<dbReference type="InterPro" id="IPR002469">
    <property type="entry name" value="Peptidase_S9B_N"/>
</dbReference>
<dbReference type="GO" id="GO:0006508">
    <property type="term" value="P:proteolysis"/>
    <property type="evidence" value="ECO:0007669"/>
    <property type="project" value="InterPro"/>
</dbReference>
<dbReference type="GO" id="GO:0004177">
    <property type="term" value="F:aminopeptidase activity"/>
    <property type="evidence" value="ECO:0007669"/>
    <property type="project" value="UniProtKB-KW"/>
</dbReference>
<comment type="caution">
    <text evidence="5">The sequence shown here is derived from an EMBL/GenBank/DDBJ whole genome shotgun (WGS) entry which is preliminary data.</text>
</comment>
<reference evidence="5 6" key="1">
    <citation type="journal article" date="2019" name="PLoS Biol.">
        <title>Sex chromosomes control vertical transmission of feminizing Wolbachia symbionts in an isopod.</title>
        <authorList>
            <person name="Becking T."/>
            <person name="Chebbi M.A."/>
            <person name="Giraud I."/>
            <person name="Moumen B."/>
            <person name="Laverre T."/>
            <person name="Caubet Y."/>
            <person name="Peccoud J."/>
            <person name="Gilbert C."/>
            <person name="Cordaux R."/>
        </authorList>
    </citation>
    <scope>NUCLEOTIDE SEQUENCE [LARGE SCALE GENOMIC DNA]</scope>
    <source>
        <strain evidence="5">ANa2</strain>
        <tissue evidence="5">Whole body excluding digestive tract and cuticle</tissue>
    </source>
</reference>
<evidence type="ECO:0000256" key="2">
    <source>
        <dbReference type="ARBA" id="ARBA00022825"/>
    </source>
</evidence>
<dbReference type="GO" id="GO:0008239">
    <property type="term" value="F:dipeptidyl-peptidase activity"/>
    <property type="evidence" value="ECO:0007669"/>
    <property type="project" value="TreeGrafter"/>
</dbReference>
<organism evidence="5 6">
    <name type="scientific">Armadillidium nasatum</name>
    <dbReference type="NCBI Taxonomy" id="96803"/>
    <lineage>
        <taxon>Eukaryota</taxon>
        <taxon>Metazoa</taxon>
        <taxon>Ecdysozoa</taxon>
        <taxon>Arthropoda</taxon>
        <taxon>Crustacea</taxon>
        <taxon>Multicrustacea</taxon>
        <taxon>Malacostraca</taxon>
        <taxon>Eumalacostraca</taxon>
        <taxon>Peracarida</taxon>
        <taxon>Isopoda</taxon>
        <taxon>Oniscidea</taxon>
        <taxon>Crinocheta</taxon>
        <taxon>Armadillidiidae</taxon>
        <taxon>Armadillidium</taxon>
    </lineage>
</organism>
<dbReference type="InterPro" id="IPR050278">
    <property type="entry name" value="Serine_Prot_S9B/DPPIV"/>
</dbReference>
<dbReference type="OrthoDB" id="16520at2759"/>
<feature type="domain" description="Dipeptidylpeptidase IV N-terminal" evidence="4">
    <location>
        <begin position="39"/>
        <end position="184"/>
    </location>
</feature>
<dbReference type="AlphaFoldDB" id="A0A5N5TN58"/>
<dbReference type="Gene3D" id="2.140.10.30">
    <property type="entry name" value="Dipeptidylpeptidase IV, N-terminal domain"/>
    <property type="match status" value="1"/>
</dbReference>
<dbReference type="GO" id="GO:0008236">
    <property type="term" value="F:serine-type peptidase activity"/>
    <property type="evidence" value="ECO:0007669"/>
    <property type="project" value="UniProtKB-KW"/>
</dbReference>
<dbReference type="EMBL" id="SEYY01000287">
    <property type="protein sequence ID" value="KAB7507600.1"/>
    <property type="molecule type" value="Genomic_DNA"/>
</dbReference>
<proteinExistence type="predicted"/>
<keyword evidence="1" id="KW-0378">Hydrolase</keyword>
<evidence type="ECO:0000259" key="4">
    <source>
        <dbReference type="Pfam" id="PF00930"/>
    </source>
</evidence>
<dbReference type="PANTHER" id="PTHR11731">
    <property type="entry name" value="PROTEASE FAMILY S9B,C DIPEPTIDYL-PEPTIDASE IV-RELATED"/>
    <property type="match status" value="1"/>
</dbReference>